<proteinExistence type="predicted"/>
<feature type="transmembrane region" description="Helical" evidence="1">
    <location>
        <begin position="93"/>
        <end position="114"/>
    </location>
</feature>
<evidence type="ECO:0000256" key="1">
    <source>
        <dbReference type="SAM" id="Phobius"/>
    </source>
</evidence>
<sequence>MSGVGGLDSSRTRICESIGVFTGATLFGYFWGLWLVGFLFGFLFVVHYFVGSVLLRAKSRFIQEVGSAIALFFLILPNVSIFLGYGLNLGQQISFLLSLMLGSIVFGVTGWLVGKAIDCKKQEREAKKRLDLLIGRNKNE</sequence>
<gene>
    <name evidence="2" type="ORF">HYW89_03515</name>
</gene>
<keyword evidence="1" id="KW-0812">Transmembrane</keyword>
<feature type="transmembrane region" description="Helical" evidence="1">
    <location>
        <begin position="67"/>
        <end position="87"/>
    </location>
</feature>
<organism evidence="2 3">
    <name type="scientific">Candidatus Sungiibacteriota bacterium</name>
    <dbReference type="NCBI Taxonomy" id="2750080"/>
    <lineage>
        <taxon>Bacteria</taxon>
        <taxon>Candidatus Sungiibacteriota</taxon>
    </lineage>
</organism>
<accession>A0A7T5RJ47</accession>
<protein>
    <submittedName>
        <fullName evidence="2">Uncharacterized protein</fullName>
    </submittedName>
</protein>
<name>A0A7T5RJ47_9BACT</name>
<feature type="transmembrane region" description="Helical" evidence="1">
    <location>
        <begin position="31"/>
        <end position="55"/>
    </location>
</feature>
<keyword evidence="1" id="KW-1133">Transmembrane helix</keyword>
<dbReference type="AlphaFoldDB" id="A0A7T5RJ47"/>
<dbReference type="Proteomes" id="UP000595618">
    <property type="component" value="Chromosome"/>
</dbReference>
<reference evidence="2 3" key="1">
    <citation type="submission" date="2020-07" db="EMBL/GenBank/DDBJ databases">
        <title>Huge and variable diversity of episymbiotic CPR bacteria and DPANN archaea in groundwater ecosystems.</title>
        <authorList>
            <person name="He C.Y."/>
            <person name="Keren R."/>
            <person name="Whittaker M."/>
            <person name="Farag I.F."/>
            <person name="Doudna J."/>
            <person name="Cate J.H.D."/>
            <person name="Banfield J.F."/>
        </authorList>
    </citation>
    <scope>NUCLEOTIDE SEQUENCE [LARGE SCALE GENOMIC DNA]</scope>
    <source>
        <strain evidence="2">NC_groundwater_541_Ag_S-0.1um_46_50</strain>
    </source>
</reference>
<evidence type="ECO:0000313" key="3">
    <source>
        <dbReference type="Proteomes" id="UP000595618"/>
    </source>
</evidence>
<keyword evidence="1" id="KW-0472">Membrane</keyword>
<evidence type="ECO:0000313" key="2">
    <source>
        <dbReference type="EMBL" id="QQG45044.1"/>
    </source>
</evidence>
<dbReference type="EMBL" id="CP066690">
    <property type="protein sequence ID" value="QQG45044.1"/>
    <property type="molecule type" value="Genomic_DNA"/>
</dbReference>